<evidence type="ECO:0000313" key="2">
    <source>
        <dbReference type="Proteomes" id="UP000005952"/>
    </source>
</evidence>
<proteinExistence type="predicted"/>
<dbReference type="Proteomes" id="UP000005952">
    <property type="component" value="Chromosome"/>
</dbReference>
<gene>
    <name evidence="1" type="ORF">HYPDE_26318</name>
</gene>
<keyword evidence="2" id="KW-1185">Reference proteome</keyword>
<sequence>MPAQITAKPWTTNIERQPMSFIVADGIRIVRMFAPNGFRTIKRHPTAGSLTRGQPGGCLLFAAKAMRACLAGLLDMALREYKQCMAHDEEIAIPDGLPQELLGLLRHGRDLALDRASVVHEAIAVTSTACPSTRCRRSTTASTKTARKPTPRVFEAL</sequence>
<dbReference type="EMBL" id="CP005587">
    <property type="protein sequence ID" value="AGK56946.1"/>
    <property type="molecule type" value="Genomic_DNA"/>
</dbReference>
<dbReference type="AlphaFoldDB" id="N0B8T2"/>
<dbReference type="HOGENOM" id="CLU_1675528_0_0_5"/>
<dbReference type="KEGG" id="hdt:HYPDE_26318"/>
<organism evidence="1 2">
    <name type="scientific">Hyphomicrobium denitrificans 1NES1</name>
    <dbReference type="NCBI Taxonomy" id="670307"/>
    <lineage>
        <taxon>Bacteria</taxon>
        <taxon>Pseudomonadati</taxon>
        <taxon>Pseudomonadota</taxon>
        <taxon>Alphaproteobacteria</taxon>
        <taxon>Hyphomicrobiales</taxon>
        <taxon>Hyphomicrobiaceae</taxon>
        <taxon>Hyphomicrobium</taxon>
    </lineage>
</organism>
<protein>
    <submittedName>
        <fullName evidence="1">Uncharacterized protein</fullName>
    </submittedName>
</protein>
<dbReference type="STRING" id="670307.HYPDE_26318"/>
<reference evidence="1 2" key="1">
    <citation type="journal article" date="2013" name="Genome Announc.">
        <title>Genome sequences for three denitrifying bacterial strains isolated from a uranium- and nitrate-contaminated subsurface environment.</title>
        <authorList>
            <person name="Venkatramanan R."/>
            <person name="Prakash O."/>
            <person name="Woyke T."/>
            <person name="Chain P."/>
            <person name="Goodwin L.A."/>
            <person name="Watson D."/>
            <person name="Brooks S."/>
            <person name="Kostka J.E."/>
            <person name="Green S.J."/>
        </authorList>
    </citation>
    <scope>NUCLEOTIDE SEQUENCE [LARGE SCALE GENOMIC DNA]</scope>
    <source>
        <strain evidence="1 2">1NES1</strain>
    </source>
</reference>
<evidence type="ECO:0000313" key="1">
    <source>
        <dbReference type="EMBL" id="AGK56946.1"/>
    </source>
</evidence>
<dbReference type="OrthoDB" id="9811754at2"/>
<name>N0B8T2_9HYPH</name>
<dbReference type="RefSeq" id="WP_015596983.1">
    <property type="nucleotide sequence ID" value="NC_021172.1"/>
</dbReference>
<accession>N0B8T2</accession>